<dbReference type="RefSeq" id="WP_344742790.1">
    <property type="nucleotide sequence ID" value="NZ_BAAAWW010000007.1"/>
</dbReference>
<gene>
    <name evidence="1" type="ORF">ACFFRH_04470</name>
</gene>
<protein>
    <submittedName>
        <fullName evidence="1">Uncharacterized protein</fullName>
    </submittedName>
</protein>
<evidence type="ECO:0000313" key="1">
    <source>
        <dbReference type="EMBL" id="MFB9674733.1"/>
    </source>
</evidence>
<name>A0ABV5TAF8_9ACTN</name>
<organism evidence="1 2">
    <name type="scientific">Streptosporangium vulgare</name>
    <dbReference type="NCBI Taxonomy" id="46190"/>
    <lineage>
        <taxon>Bacteria</taxon>
        <taxon>Bacillati</taxon>
        <taxon>Actinomycetota</taxon>
        <taxon>Actinomycetes</taxon>
        <taxon>Streptosporangiales</taxon>
        <taxon>Streptosporangiaceae</taxon>
        <taxon>Streptosporangium</taxon>
    </lineage>
</organism>
<evidence type="ECO:0000313" key="2">
    <source>
        <dbReference type="Proteomes" id="UP001589610"/>
    </source>
</evidence>
<accession>A0ABV5TAF8</accession>
<reference evidence="1 2" key="1">
    <citation type="submission" date="2024-09" db="EMBL/GenBank/DDBJ databases">
        <authorList>
            <person name="Sun Q."/>
            <person name="Mori K."/>
        </authorList>
    </citation>
    <scope>NUCLEOTIDE SEQUENCE [LARGE SCALE GENOMIC DNA]</scope>
    <source>
        <strain evidence="1 2">JCM 3028</strain>
    </source>
</reference>
<keyword evidence="2" id="KW-1185">Reference proteome</keyword>
<proteinExistence type="predicted"/>
<dbReference type="EMBL" id="JBHMBS010000002">
    <property type="protein sequence ID" value="MFB9674733.1"/>
    <property type="molecule type" value="Genomic_DNA"/>
</dbReference>
<sequence length="83" mass="9281">MSGTPGLRMTASDMTALSLWTADAVVLFDWLLSVDLDQLPVQHMAQKQALMDLLQQLDRSIPGYTSEDIEQAHHLLLTREMGL</sequence>
<dbReference type="Proteomes" id="UP001589610">
    <property type="component" value="Unassembled WGS sequence"/>
</dbReference>
<comment type="caution">
    <text evidence="1">The sequence shown here is derived from an EMBL/GenBank/DDBJ whole genome shotgun (WGS) entry which is preliminary data.</text>
</comment>